<evidence type="ECO:0000313" key="3">
    <source>
        <dbReference type="Proteomes" id="UP000800038"/>
    </source>
</evidence>
<feature type="compositionally biased region" description="Low complexity" evidence="1">
    <location>
        <begin position="79"/>
        <end position="92"/>
    </location>
</feature>
<feature type="compositionally biased region" description="Acidic residues" evidence="1">
    <location>
        <begin position="614"/>
        <end position="628"/>
    </location>
</feature>
<feature type="compositionally biased region" description="Basic and acidic residues" evidence="1">
    <location>
        <begin position="480"/>
        <end position="490"/>
    </location>
</feature>
<dbReference type="EMBL" id="ML976120">
    <property type="protein sequence ID" value="KAF1937944.1"/>
    <property type="molecule type" value="Genomic_DNA"/>
</dbReference>
<feature type="compositionally biased region" description="Basic and acidic residues" evidence="1">
    <location>
        <begin position="44"/>
        <end position="53"/>
    </location>
</feature>
<feature type="compositionally biased region" description="Pro residues" evidence="1">
    <location>
        <begin position="276"/>
        <end position="292"/>
    </location>
</feature>
<feature type="region of interest" description="Disordered" evidence="1">
    <location>
        <begin position="764"/>
        <end position="842"/>
    </location>
</feature>
<feature type="compositionally biased region" description="Polar residues" evidence="1">
    <location>
        <begin position="295"/>
        <end position="307"/>
    </location>
</feature>
<organism evidence="2 3">
    <name type="scientific">Clathrospora elynae</name>
    <dbReference type="NCBI Taxonomy" id="706981"/>
    <lineage>
        <taxon>Eukaryota</taxon>
        <taxon>Fungi</taxon>
        <taxon>Dikarya</taxon>
        <taxon>Ascomycota</taxon>
        <taxon>Pezizomycotina</taxon>
        <taxon>Dothideomycetes</taxon>
        <taxon>Pleosporomycetidae</taxon>
        <taxon>Pleosporales</taxon>
        <taxon>Diademaceae</taxon>
        <taxon>Clathrospora</taxon>
    </lineage>
</organism>
<feature type="compositionally biased region" description="Polar residues" evidence="1">
    <location>
        <begin position="769"/>
        <end position="779"/>
    </location>
</feature>
<feature type="compositionally biased region" description="Polar residues" evidence="1">
    <location>
        <begin position="351"/>
        <end position="362"/>
    </location>
</feature>
<feature type="compositionally biased region" description="Polar residues" evidence="1">
    <location>
        <begin position="112"/>
        <end position="124"/>
    </location>
</feature>
<dbReference type="Proteomes" id="UP000800038">
    <property type="component" value="Unassembled WGS sequence"/>
</dbReference>
<feature type="compositionally biased region" description="Basic and acidic residues" evidence="1">
    <location>
        <begin position="675"/>
        <end position="685"/>
    </location>
</feature>
<feature type="compositionally biased region" description="Low complexity" evidence="1">
    <location>
        <begin position="252"/>
        <end position="262"/>
    </location>
</feature>
<feature type="compositionally biased region" description="Polar residues" evidence="1">
    <location>
        <begin position="388"/>
        <end position="397"/>
    </location>
</feature>
<feature type="compositionally biased region" description="Basic and acidic residues" evidence="1">
    <location>
        <begin position="642"/>
        <end position="664"/>
    </location>
</feature>
<dbReference type="OrthoDB" id="5407458at2759"/>
<proteinExistence type="predicted"/>
<name>A0A6A5SE86_9PLEO</name>
<keyword evidence="3" id="KW-1185">Reference proteome</keyword>
<evidence type="ECO:0000256" key="1">
    <source>
        <dbReference type="SAM" id="MobiDB-lite"/>
    </source>
</evidence>
<feature type="region of interest" description="Disordered" evidence="1">
    <location>
        <begin position="579"/>
        <end position="728"/>
    </location>
</feature>
<feature type="region of interest" description="Disordered" evidence="1">
    <location>
        <begin position="1"/>
        <end position="519"/>
    </location>
</feature>
<feature type="compositionally biased region" description="Polar residues" evidence="1">
    <location>
        <begin position="710"/>
        <end position="724"/>
    </location>
</feature>
<protein>
    <submittedName>
        <fullName evidence="2">Uncharacterized protein</fullName>
    </submittedName>
</protein>
<feature type="compositionally biased region" description="Acidic residues" evidence="1">
    <location>
        <begin position="410"/>
        <end position="420"/>
    </location>
</feature>
<dbReference type="AlphaFoldDB" id="A0A6A5SE86"/>
<feature type="compositionally biased region" description="Low complexity" evidence="1">
    <location>
        <begin position="695"/>
        <end position="705"/>
    </location>
</feature>
<gene>
    <name evidence="2" type="ORF">EJ02DRAFT_39347</name>
</gene>
<feature type="compositionally biased region" description="Basic and acidic residues" evidence="1">
    <location>
        <begin position="812"/>
        <end position="829"/>
    </location>
</feature>
<sequence>MVSETKYQPYFEDYNSDESDGRVLESFQGRKSPNAANVSTKRSHPSDLDKEKPPAQGQERVPTNIDMRSDSGGASQRSPPVVAATCTTTPTAPTAPVPAQKPAPKPRRPTQSEQRQNSTKSSSPHPTPLARTASQAARPSTVTQRRTTITQDTRPERRERERRDSRVVEDCTDPTCTKCGPNALPPLRRPDLPPSQSARDVSYPAAASDNRSMRSDPAAYYASPPSPTYTRQSAYMQGPAIVQPSMPRRRSSTATRQQRPTSYSGEAGSQYWVPGMPAPYPSPPQEHGPPPSSSAAWRSMQQYQTAPMGQMGPPLPPYMQQYGQTPGYPQYPPNQQTSPPYRESQRPGIPSRTSSNYTTRNGSALVITQAPHEQPRISARHGPPPSATQPTFPTMLQIQDGAYDVSASESEPEADEEEYFESDHRDARAPRALMPPPKITRSKSKSRKQRPERPPIRHANTTQVSDVDRKSRRISQSLVIDEHPTRERGSRASNEPSRRMSVSRPAAPERRTQSDYATPRAHIVVNNSTKPSRRQSIYVSDRDKEFEAYAQAREREEKQIKVKARAEARALEARALEEAQVKAAHEERYQRDLERDRKRQSRNSKVYYCPPAAFDDDDDSEDEDESEEERISAPLATRRRRPTDVESHKGKERIPEPKSKRIENAAEDYISAKRGARDPYADQIHKAAKRASRVPSGPSHSGSSHEGSDKQSQSNRTAVTSNGNKEIRLRVDASAPLSLSFNGDMEGRTLRMIPAENGMADIVIGGSRGSESTYQSSERGSVAGSRKAIMASQARRDAEETMTERSSYSGRSRRDDRVVRESRDDREGQRQPLRRRGTDYRT</sequence>
<feature type="compositionally biased region" description="Pro residues" evidence="1">
    <location>
        <begin position="93"/>
        <end position="103"/>
    </location>
</feature>
<feature type="compositionally biased region" description="Polar residues" evidence="1">
    <location>
        <begin position="29"/>
        <end position="40"/>
    </location>
</feature>
<feature type="compositionally biased region" description="Low complexity" evidence="1">
    <location>
        <begin position="141"/>
        <end position="152"/>
    </location>
</feature>
<feature type="compositionally biased region" description="Low complexity" evidence="1">
    <location>
        <begin position="318"/>
        <end position="337"/>
    </location>
</feature>
<feature type="compositionally biased region" description="Basic and acidic residues" evidence="1">
    <location>
        <begin position="794"/>
        <end position="803"/>
    </location>
</feature>
<accession>A0A6A5SE86</accession>
<feature type="compositionally biased region" description="Basic and acidic residues" evidence="1">
    <location>
        <begin position="153"/>
        <end position="169"/>
    </location>
</feature>
<reference evidence="2" key="1">
    <citation type="journal article" date="2020" name="Stud. Mycol.">
        <title>101 Dothideomycetes genomes: a test case for predicting lifestyles and emergence of pathogens.</title>
        <authorList>
            <person name="Haridas S."/>
            <person name="Albert R."/>
            <person name="Binder M."/>
            <person name="Bloem J."/>
            <person name="Labutti K."/>
            <person name="Salamov A."/>
            <person name="Andreopoulos B."/>
            <person name="Baker S."/>
            <person name="Barry K."/>
            <person name="Bills G."/>
            <person name="Bluhm B."/>
            <person name="Cannon C."/>
            <person name="Castanera R."/>
            <person name="Culley D."/>
            <person name="Daum C."/>
            <person name="Ezra D."/>
            <person name="Gonzalez J."/>
            <person name="Henrissat B."/>
            <person name="Kuo A."/>
            <person name="Liang C."/>
            <person name="Lipzen A."/>
            <person name="Lutzoni F."/>
            <person name="Magnuson J."/>
            <person name="Mondo S."/>
            <person name="Nolan M."/>
            <person name="Ohm R."/>
            <person name="Pangilinan J."/>
            <person name="Park H.-J."/>
            <person name="Ramirez L."/>
            <person name="Alfaro M."/>
            <person name="Sun H."/>
            <person name="Tritt A."/>
            <person name="Yoshinaga Y."/>
            <person name="Zwiers L.-H."/>
            <person name="Turgeon B."/>
            <person name="Goodwin S."/>
            <person name="Spatafora J."/>
            <person name="Crous P."/>
            <person name="Grigoriev I."/>
        </authorList>
    </citation>
    <scope>NUCLEOTIDE SEQUENCE</scope>
    <source>
        <strain evidence="2">CBS 161.51</strain>
    </source>
</reference>
<evidence type="ECO:0000313" key="2">
    <source>
        <dbReference type="EMBL" id="KAF1937944.1"/>
    </source>
</evidence>
<feature type="compositionally biased region" description="Basic and acidic residues" evidence="1">
    <location>
        <begin position="579"/>
        <end position="597"/>
    </location>
</feature>